<evidence type="ECO:0000313" key="11">
    <source>
        <dbReference type="Proteomes" id="UP001300502"/>
    </source>
</evidence>
<evidence type="ECO:0000259" key="9">
    <source>
        <dbReference type="Pfam" id="PF01602"/>
    </source>
</evidence>
<dbReference type="InterPro" id="IPR017105">
    <property type="entry name" value="AP3_complex_dsu"/>
</dbReference>
<organism evidence="10 11">
    <name type="scientific">Galdieria yellowstonensis</name>
    <dbReference type="NCBI Taxonomy" id="3028027"/>
    <lineage>
        <taxon>Eukaryota</taxon>
        <taxon>Rhodophyta</taxon>
        <taxon>Bangiophyceae</taxon>
        <taxon>Galdieriales</taxon>
        <taxon>Galdieriaceae</taxon>
        <taxon>Galdieria</taxon>
    </lineage>
</organism>
<feature type="compositionally biased region" description="Basic residues" evidence="8">
    <location>
        <begin position="841"/>
        <end position="854"/>
    </location>
</feature>
<accession>A0AAV9IJ74</accession>
<evidence type="ECO:0000256" key="6">
    <source>
        <dbReference type="ARBA" id="ARBA00023136"/>
    </source>
</evidence>
<keyword evidence="3 7" id="KW-0813">Transport</keyword>
<evidence type="ECO:0000256" key="8">
    <source>
        <dbReference type="SAM" id="MobiDB-lite"/>
    </source>
</evidence>
<comment type="subcellular location">
    <subcellularLocation>
        <location evidence="1">Endomembrane system</location>
    </subcellularLocation>
    <subcellularLocation>
        <location evidence="7">Golgi apparatus</location>
    </subcellularLocation>
</comment>
<dbReference type="SUPFAM" id="SSF48371">
    <property type="entry name" value="ARM repeat"/>
    <property type="match status" value="1"/>
</dbReference>
<sequence length="877" mass="101094">MTSKRLNAATSGFFQQSLQDLIRSVRAHRRDEAEFLAKKFAQVQQECQSTDSNEKAIAVLKLLYFHLQGYNVSCEAFHIIEVMSRQEWWMKRTGYLVASVALSPFTDVLLLTINSLKKDLSNVQSLNASLALSFLSCIVNEEMGRECVSDVSQLLSSPRPYIRKKAIFVVFRILLVYPEATHSVLPRLKERLEDSDTCVLSAAVTVFAELAKRNPKLVVPFIPRLYQILQHSSNNWMSIKILKAFTFLCQVESRLSKKLLPLIQNMLKNTKAKSLLFECCRTVACGMLDQREAVELCSEKLSLFLSEKDPNLKYLSLFLMKKLESSFPVVIYRHRDIIFDCLDDPDDAIRRRALDLVRRLISKSNFKEIARILMRKVREESQWLDSRGFRDLLIRTLLDAGSYSFNDEEGFPNLSSASDFHWYLCSILHGLVKLYIDDKFSMAHIMKIAGQFVDIVVRVESCRKVAVNIALEWLWLSRGNKLVVDTSTGMLQVMDIPSASLMNRGRKNGTTTSTLLAEPLLFAACWILGEYSNYVEQPMLAWKGLLSEHLFASHSSGYRLAIFASWKLFLQCWKRFHQEGGEESLESIREGFLFLQRALCGMKTSPEPSVQERAHLFYSLLTCLWEYKDEVIVLDDVAVKELINVFEKPLKPVDPTAQSKYQPFEWDKKWNESILEDEERNEMFAVYHRAIQEEEEEEERRGLPSDNNHISSFPETSQEKTGQKVSSKSRLHSKDDPFYITTKKKKKSKSRKEKSKVEADDDPFEDSLVFASPSNDETVQVFMGLEKPPLETWKEKNPYEKDVVQEETMESKRGLEYVDISSLQQQIEPLEEDVPKAASSRPHKKKHAKKHKSRPKGEKKAEKDIQPNNNEESLIQW</sequence>
<evidence type="ECO:0000256" key="3">
    <source>
        <dbReference type="ARBA" id="ARBA00022448"/>
    </source>
</evidence>
<dbReference type="GO" id="GO:0006623">
    <property type="term" value="P:protein targeting to vacuole"/>
    <property type="evidence" value="ECO:0007669"/>
    <property type="project" value="TreeGrafter"/>
</dbReference>
<evidence type="ECO:0000256" key="2">
    <source>
        <dbReference type="ARBA" id="ARBA00006613"/>
    </source>
</evidence>
<dbReference type="Gene3D" id="1.25.10.10">
    <property type="entry name" value="Leucine-rich Repeat Variant"/>
    <property type="match status" value="1"/>
</dbReference>
<evidence type="ECO:0000256" key="5">
    <source>
        <dbReference type="ARBA" id="ARBA00022927"/>
    </source>
</evidence>
<feature type="compositionally biased region" description="Basic residues" evidence="8">
    <location>
        <begin position="742"/>
        <end position="754"/>
    </location>
</feature>
<feature type="domain" description="Clathrin/coatomer adaptor adaptin-like N-terminal" evidence="9">
    <location>
        <begin position="40"/>
        <end position="467"/>
    </location>
</feature>
<comment type="subunit">
    <text evidence="7">Adaptor protein complex 3 (AP-3) is a heterotetramer.</text>
</comment>
<dbReference type="Proteomes" id="UP001300502">
    <property type="component" value="Unassembled WGS sequence"/>
</dbReference>
<dbReference type="InterPro" id="IPR011989">
    <property type="entry name" value="ARM-like"/>
</dbReference>
<feature type="region of interest" description="Disordered" evidence="8">
    <location>
        <begin position="694"/>
        <end position="773"/>
    </location>
</feature>
<dbReference type="InterPro" id="IPR016024">
    <property type="entry name" value="ARM-type_fold"/>
</dbReference>
<gene>
    <name evidence="10" type="ORF">GAYE_SCF38G5223</name>
</gene>
<comment type="caution">
    <text evidence="10">The sequence shown here is derived from an EMBL/GenBank/DDBJ whole genome shotgun (WGS) entry which is preliminary data.</text>
</comment>
<dbReference type="PANTHER" id="PTHR22781">
    <property type="entry name" value="DELTA ADAPTIN-RELATED"/>
    <property type="match status" value="1"/>
</dbReference>
<feature type="compositionally biased region" description="Polar residues" evidence="8">
    <location>
        <begin position="866"/>
        <end position="877"/>
    </location>
</feature>
<evidence type="ECO:0000256" key="4">
    <source>
        <dbReference type="ARBA" id="ARBA00022737"/>
    </source>
</evidence>
<evidence type="ECO:0000313" key="10">
    <source>
        <dbReference type="EMBL" id="KAK4527301.1"/>
    </source>
</evidence>
<dbReference type="GO" id="GO:0010008">
    <property type="term" value="C:endosome membrane"/>
    <property type="evidence" value="ECO:0007669"/>
    <property type="project" value="TreeGrafter"/>
</dbReference>
<keyword evidence="7" id="KW-0333">Golgi apparatus</keyword>
<dbReference type="AlphaFoldDB" id="A0AAV9IJ74"/>
<dbReference type="GO" id="GO:0030123">
    <property type="term" value="C:AP-3 adaptor complex"/>
    <property type="evidence" value="ECO:0007669"/>
    <property type="project" value="InterPro"/>
</dbReference>
<keyword evidence="6" id="KW-0472">Membrane</keyword>
<protein>
    <recommendedName>
        <fullName evidence="7">AP-3 complex subunit delta</fullName>
    </recommendedName>
</protein>
<keyword evidence="11" id="KW-1185">Reference proteome</keyword>
<proteinExistence type="inferred from homology"/>
<keyword evidence="4" id="KW-0677">Repeat</keyword>
<evidence type="ECO:0000256" key="7">
    <source>
        <dbReference type="PIRNR" id="PIRNR037092"/>
    </source>
</evidence>
<name>A0AAV9IJ74_9RHOD</name>
<dbReference type="Pfam" id="PF01602">
    <property type="entry name" value="Adaptin_N"/>
    <property type="match status" value="1"/>
</dbReference>
<feature type="compositionally biased region" description="Basic and acidic residues" evidence="8">
    <location>
        <begin position="855"/>
        <end position="865"/>
    </location>
</feature>
<feature type="region of interest" description="Disordered" evidence="8">
    <location>
        <begin position="826"/>
        <end position="877"/>
    </location>
</feature>
<feature type="compositionally biased region" description="Polar residues" evidence="8">
    <location>
        <begin position="705"/>
        <end position="716"/>
    </location>
</feature>
<evidence type="ECO:0000256" key="1">
    <source>
        <dbReference type="ARBA" id="ARBA00004308"/>
    </source>
</evidence>
<dbReference type="PANTHER" id="PTHR22781:SF12">
    <property type="entry name" value="AP-3 COMPLEX SUBUNIT DELTA-1"/>
    <property type="match status" value="1"/>
</dbReference>
<keyword evidence="5 7" id="KW-0653">Protein transport</keyword>
<dbReference type="InterPro" id="IPR002553">
    <property type="entry name" value="Clathrin/coatomer_adapt-like_N"/>
</dbReference>
<dbReference type="EMBL" id="JANCYU010000050">
    <property type="protein sequence ID" value="KAK4527301.1"/>
    <property type="molecule type" value="Genomic_DNA"/>
</dbReference>
<comment type="similarity">
    <text evidence="2 7">Belongs to the adaptor complexes large subunit family.</text>
</comment>
<dbReference type="PIRSF" id="PIRSF037092">
    <property type="entry name" value="AP3_complex_delta"/>
    <property type="match status" value="1"/>
</dbReference>
<dbReference type="GO" id="GO:0006896">
    <property type="term" value="P:Golgi to vacuole transport"/>
    <property type="evidence" value="ECO:0007669"/>
    <property type="project" value="TreeGrafter"/>
</dbReference>
<reference evidence="10 11" key="1">
    <citation type="submission" date="2022-07" db="EMBL/GenBank/DDBJ databases">
        <title>Genome-wide signatures of adaptation to extreme environments.</title>
        <authorList>
            <person name="Cho C.H."/>
            <person name="Yoon H.S."/>
        </authorList>
    </citation>
    <scope>NUCLEOTIDE SEQUENCE [LARGE SCALE GENOMIC DNA]</scope>
    <source>
        <strain evidence="10 11">108.79 E11</strain>
    </source>
</reference>
<dbReference type="GO" id="GO:0005794">
    <property type="term" value="C:Golgi apparatus"/>
    <property type="evidence" value="ECO:0007669"/>
    <property type="project" value="UniProtKB-SubCell"/>
</dbReference>